<comment type="caution">
    <text evidence="1">The sequence shown here is derived from an EMBL/GenBank/DDBJ whole genome shotgun (WGS) entry which is preliminary data.</text>
</comment>
<gene>
    <name evidence="1" type="ORF">ECE50_017890</name>
</gene>
<dbReference type="Proteomes" id="UP000281028">
    <property type="component" value="Unassembled WGS sequence"/>
</dbReference>
<evidence type="ECO:0000313" key="2">
    <source>
        <dbReference type="Proteomes" id="UP000281028"/>
    </source>
</evidence>
<accession>A0A433WJC3</accession>
<dbReference type="AlphaFoldDB" id="A0A433WJC3"/>
<dbReference type="PROSITE" id="PS51257">
    <property type="entry name" value="PROKAR_LIPOPROTEIN"/>
    <property type="match status" value="1"/>
</dbReference>
<proteinExistence type="predicted"/>
<dbReference type="Gene3D" id="2.60.40.2340">
    <property type="match status" value="1"/>
</dbReference>
<reference evidence="1" key="1">
    <citation type="submission" date="2020-05" db="EMBL/GenBank/DDBJ databases">
        <title>Chitinophaga laudate sp. nov., isolated from a tropical peat swamp.</title>
        <authorList>
            <person name="Goh C.B.S."/>
            <person name="Lee M.S."/>
            <person name="Parimannan S."/>
            <person name="Pasbakhsh P."/>
            <person name="Yule C.M."/>
            <person name="Rajandas H."/>
            <person name="Loke S."/>
            <person name="Croft L."/>
            <person name="Tan J.B.L."/>
        </authorList>
    </citation>
    <scope>NUCLEOTIDE SEQUENCE</scope>
    <source>
        <strain evidence="1">Mgbs1</strain>
    </source>
</reference>
<sequence length="310" mass="33987">MTIFRTYILPRYIAAILLPVLLVTACTKESEKLPWSLITSFQLADAGGNPLQAAITDNEIIIYWPFGQPMPAEMTPVITVSEKAVISPATGIKVPLKSGTNYAVTAENGNSTAYKVRIVSSQPYPVINTPDMGYQFITPGIPTNLSALYVIPDPAQTHISLISAAGKKIPMAIDSITRERIYYKYPAPIDSGRYTLMLETGIYTINRKSDLYVRNTEPALEDYGQLRVKRGDTFTLKAQGLGVITEALLILNAQGETQRIEVIGNTQTAVTLKIPAAIPAATYAYGIVLNDRYYAYENYIGLEQPVTVTP</sequence>
<dbReference type="EMBL" id="RIAR02000001">
    <property type="protein sequence ID" value="NSL88718.1"/>
    <property type="molecule type" value="Genomic_DNA"/>
</dbReference>
<dbReference type="OrthoDB" id="677497at2"/>
<keyword evidence="2" id="KW-1185">Reference proteome</keyword>
<evidence type="ECO:0000313" key="1">
    <source>
        <dbReference type="EMBL" id="NSL88718.1"/>
    </source>
</evidence>
<organism evidence="1 2">
    <name type="scientific">Chitinophaga solisilvae</name>
    <dbReference type="NCBI Taxonomy" id="1233460"/>
    <lineage>
        <taxon>Bacteria</taxon>
        <taxon>Pseudomonadati</taxon>
        <taxon>Bacteroidota</taxon>
        <taxon>Chitinophagia</taxon>
        <taxon>Chitinophagales</taxon>
        <taxon>Chitinophagaceae</taxon>
        <taxon>Chitinophaga</taxon>
    </lineage>
</organism>
<name>A0A433WJC3_9BACT</name>
<protein>
    <submittedName>
        <fullName evidence="1">Uncharacterized protein</fullName>
    </submittedName>
</protein>